<keyword evidence="1" id="KW-0808">Transferase</keyword>
<evidence type="ECO:0000313" key="2">
    <source>
        <dbReference type="Proteomes" id="UP000319908"/>
    </source>
</evidence>
<dbReference type="Gene3D" id="3.40.50.150">
    <property type="entry name" value="Vaccinia Virus protein VP39"/>
    <property type="match status" value="1"/>
</dbReference>
<name>A0A5C6BY97_9BACT</name>
<comment type="caution">
    <text evidence="1">The sequence shown here is derived from an EMBL/GenBank/DDBJ whole genome shotgun (WGS) entry which is preliminary data.</text>
</comment>
<dbReference type="GO" id="GO:0032259">
    <property type="term" value="P:methylation"/>
    <property type="evidence" value="ECO:0007669"/>
    <property type="project" value="UniProtKB-KW"/>
</dbReference>
<protein>
    <submittedName>
        <fullName evidence="1">tRNA (Adenine(22)-N(1))-methyltransferase</fullName>
        <ecNumber evidence="1">2.1.1.217</ecNumber>
    </submittedName>
</protein>
<dbReference type="EMBL" id="SJPU01000002">
    <property type="protein sequence ID" value="TWU16647.1"/>
    <property type="molecule type" value="Genomic_DNA"/>
</dbReference>
<dbReference type="AlphaFoldDB" id="A0A5C6BY97"/>
<dbReference type="Proteomes" id="UP000319908">
    <property type="component" value="Unassembled WGS sequence"/>
</dbReference>
<dbReference type="GO" id="GO:0160105">
    <property type="term" value="F:tRNA (adenine(22)-N1)-methyltransferase activity"/>
    <property type="evidence" value="ECO:0007669"/>
    <property type="project" value="UniProtKB-EC"/>
</dbReference>
<sequence length="232" mass="25660">MVAQQIRWHTHADIGSDHGHLLKALLKSGRIEHGIAIENKSLPWENSRRTLAGLSADVRLADGMAGLAEGEADGLSVCGMGGAAIARILETHPEHLPGTIIVQPNCKARLVRRWAIQRRFALVDESMALGSAKRVRAAALGTRRRFVVLRFQRSETSSRQQHAYLDEAYGGLDQEAALLFGPRLIRAWDREFVASLYEEQAHLRSLARRGPETAQRLAALERLLATQPPESN</sequence>
<gene>
    <name evidence="1" type="primary">trmK</name>
    <name evidence="1" type="ORF">Poly21_38520</name>
</gene>
<reference evidence="1 2" key="1">
    <citation type="journal article" date="2020" name="Antonie Van Leeuwenhoek">
        <title>Rhodopirellula heiligendammensis sp. nov., Rhodopirellula pilleata sp. nov., and Rhodopirellula solitaria sp. nov. isolated from natural or artificial marine surfaces in Northern Germany and California, USA, and emended description of the genus Rhodopirellula.</title>
        <authorList>
            <person name="Kallscheuer N."/>
            <person name="Wiegand S."/>
            <person name="Jogler M."/>
            <person name="Boedeker C."/>
            <person name="Peeters S.H."/>
            <person name="Rast P."/>
            <person name="Heuer A."/>
            <person name="Jetten M.S.M."/>
            <person name="Rohde M."/>
            <person name="Jogler C."/>
        </authorList>
    </citation>
    <scope>NUCLEOTIDE SEQUENCE [LARGE SCALE GENOMIC DNA]</scope>
    <source>
        <strain evidence="1 2">Poly21</strain>
    </source>
</reference>
<keyword evidence="2" id="KW-1185">Reference proteome</keyword>
<accession>A0A5C6BY97</accession>
<dbReference type="Pfam" id="PF12847">
    <property type="entry name" value="Methyltransf_18"/>
    <property type="match status" value="1"/>
</dbReference>
<proteinExistence type="predicted"/>
<dbReference type="EC" id="2.1.1.217" evidence="1"/>
<organism evidence="1 2">
    <name type="scientific">Allorhodopirellula heiligendammensis</name>
    <dbReference type="NCBI Taxonomy" id="2714739"/>
    <lineage>
        <taxon>Bacteria</taxon>
        <taxon>Pseudomonadati</taxon>
        <taxon>Planctomycetota</taxon>
        <taxon>Planctomycetia</taxon>
        <taxon>Pirellulales</taxon>
        <taxon>Pirellulaceae</taxon>
        <taxon>Allorhodopirellula</taxon>
    </lineage>
</organism>
<evidence type="ECO:0000313" key="1">
    <source>
        <dbReference type="EMBL" id="TWU16647.1"/>
    </source>
</evidence>
<keyword evidence="1" id="KW-0489">Methyltransferase</keyword>
<dbReference type="PANTHER" id="PTHR38451">
    <property type="entry name" value="TRNA (ADENINE(22)-N(1))-METHYLTRANSFERASE"/>
    <property type="match status" value="1"/>
</dbReference>
<dbReference type="InterPro" id="IPR029063">
    <property type="entry name" value="SAM-dependent_MTases_sf"/>
</dbReference>
<dbReference type="PANTHER" id="PTHR38451:SF1">
    <property type="entry name" value="TRNA (ADENINE(22)-N(1))-METHYLTRANSFERASE"/>
    <property type="match status" value="1"/>
</dbReference>